<dbReference type="InterPro" id="IPR015943">
    <property type="entry name" value="WD40/YVTN_repeat-like_dom_sf"/>
</dbReference>
<dbReference type="PANTHER" id="PTHR31270:SF1">
    <property type="entry name" value="GLUTAMINYL-PEPTIDE CYCLOTRANSFERASE"/>
    <property type="match status" value="1"/>
</dbReference>
<dbReference type="RefSeq" id="WP_161818554.1">
    <property type="nucleotide sequence ID" value="NZ_JAACJS010000012.1"/>
</dbReference>
<dbReference type="Pfam" id="PF05096">
    <property type="entry name" value="Glu_cyclase_2"/>
    <property type="match status" value="1"/>
</dbReference>
<dbReference type="PANTHER" id="PTHR31270">
    <property type="entry name" value="GLUTAMINYL-PEPTIDE CYCLOTRANSFERASE"/>
    <property type="match status" value="1"/>
</dbReference>
<dbReference type="InterPro" id="IPR007788">
    <property type="entry name" value="QCT"/>
</dbReference>
<dbReference type="Proteomes" id="UP000753802">
    <property type="component" value="Unassembled WGS sequence"/>
</dbReference>
<evidence type="ECO:0000313" key="1">
    <source>
        <dbReference type="EMBL" id="NCI50248.1"/>
    </source>
</evidence>
<reference evidence="1 2" key="1">
    <citation type="submission" date="2020-01" db="EMBL/GenBank/DDBJ databases">
        <title>Genome analysis.</title>
        <authorList>
            <person name="Wu S."/>
            <person name="Wang G."/>
        </authorList>
    </citation>
    <scope>NUCLEOTIDE SEQUENCE [LARGE SCALE GENOMIC DNA]</scope>
    <source>
        <strain evidence="1 2">SYL130</strain>
    </source>
</reference>
<dbReference type="InterPro" id="IPR011044">
    <property type="entry name" value="Quino_amine_DH_bsu"/>
</dbReference>
<keyword evidence="2" id="KW-1185">Reference proteome</keyword>
<dbReference type="SUPFAM" id="SSF50969">
    <property type="entry name" value="YVTN repeat-like/Quinoprotein amine dehydrogenase"/>
    <property type="match status" value="1"/>
</dbReference>
<sequence length="266" mass="30387">MKRFITLCALSAALFVGCKDEKPKDDEPVNVTPAPATMNYTVVKAYPHETSSFTEGLFWHNNEMYESVGLNGTSFLLKSKLETGKPIKSIKLEDAYFGEGTALLNNRIYQLTYQEHKVFVYDMNFKKTQEFEWPYEGWGMTTNGKQLIVNTGGSNLYFVNPETFKVERTLGVYNNRGYVDSINEMEYVNGYIYANRWLTNSIIKINPSTGQIEAIADLGDIFQRSNLVNPNKEGSCLNGIAYDSTKQSFYVTGKYWPNLFEVKFDR</sequence>
<dbReference type="EMBL" id="JAACJS010000012">
    <property type="protein sequence ID" value="NCI50248.1"/>
    <property type="molecule type" value="Genomic_DNA"/>
</dbReference>
<name>A0ABW9ZW35_9BACT</name>
<gene>
    <name evidence="1" type="ORF">GWC95_09960</name>
</gene>
<organism evidence="1 2">
    <name type="scientific">Sediminibacterium roseum</name>
    <dbReference type="NCBI Taxonomy" id="1978412"/>
    <lineage>
        <taxon>Bacteria</taxon>
        <taxon>Pseudomonadati</taxon>
        <taxon>Bacteroidota</taxon>
        <taxon>Chitinophagia</taxon>
        <taxon>Chitinophagales</taxon>
        <taxon>Chitinophagaceae</taxon>
        <taxon>Sediminibacterium</taxon>
    </lineage>
</organism>
<evidence type="ECO:0000313" key="2">
    <source>
        <dbReference type="Proteomes" id="UP000753802"/>
    </source>
</evidence>
<comment type="caution">
    <text evidence="1">The sequence shown here is derived from an EMBL/GenBank/DDBJ whole genome shotgun (WGS) entry which is preliminary data.</text>
</comment>
<protein>
    <submittedName>
        <fullName evidence="1">Glutaminyl-peptide cyclotransferase</fullName>
    </submittedName>
</protein>
<dbReference type="PROSITE" id="PS51257">
    <property type="entry name" value="PROKAR_LIPOPROTEIN"/>
    <property type="match status" value="1"/>
</dbReference>
<dbReference type="Gene3D" id="2.130.10.10">
    <property type="entry name" value="YVTN repeat-like/Quinoprotein amine dehydrogenase"/>
    <property type="match status" value="1"/>
</dbReference>
<proteinExistence type="predicted"/>
<accession>A0ABW9ZW35</accession>